<proteinExistence type="predicted"/>
<dbReference type="Proteomes" id="UP000297452">
    <property type="component" value="Unassembled WGS sequence"/>
</dbReference>
<feature type="region of interest" description="Disordered" evidence="1">
    <location>
        <begin position="1"/>
        <end position="27"/>
    </location>
</feature>
<keyword evidence="3" id="KW-1185">Reference proteome</keyword>
<evidence type="ECO:0000256" key="1">
    <source>
        <dbReference type="SAM" id="MobiDB-lite"/>
    </source>
</evidence>
<reference evidence="2 3" key="1">
    <citation type="submission" date="2017-12" db="EMBL/GenBank/DDBJ databases">
        <title>Comparative genomics of Botrytis spp.</title>
        <authorList>
            <person name="Valero-Jimenez C.A."/>
            <person name="Tapia P."/>
            <person name="Veloso J."/>
            <person name="Silva-Moreno E."/>
            <person name="Staats M."/>
            <person name="Valdes J.H."/>
            <person name="Van Kan J.A.L."/>
        </authorList>
    </citation>
    <scope>NUCLEOTIDE SEQUENCE [LARGE SCALE GENOMIC DNA]</scope>
    <source>
        <strain evidence="2 3">MUCL2120</strain>
    </source>
</reference>
<name>A0A4Z1I579_9HELO</name>
<evidence type="ECO:0000313" key="3">
    <source>
        <dbReference type="Proteomes" id="UP000297452"/>
    </source>
</evidence>
<accession>A0A4Z1I579</accession>
<feature type="compositionally biased region" description="Polar residues" evidence="1">
    <location>
        <begin position="17"/>
        <end position="27"/>
    </location>
</feature>
<gene>
    <name evidence="2" type="ORF">BOTNAR_0219g00040</name>
</gene>
<evidence type="ECO:0000313" key="2">
    <source>
        <dbReference type="EMBL" id="TGO56596.1"/>
    </source>
</evidence>
<organism evidence="2 3">
    <name type="scientific">Botryotinia narcissicola</name>
    <dbReference type="NCBI Taxonomy" id="278944"/>
    <lineage>
        <taxon>Eukaryota</taxon>
        <taxon>Fungi</taxon>
        <taxon>Dikarya</taxon>
        <taxon>Ascomycota</taxon>
        <taxon>Pezizomycotina</taxon>
        <taxon>Leotiomycetes</taxon>
        <taxon>Helotiales</taxon>
        <taxon>Sclerotiniaceae</taxon>
        <taxon>Botryotinia</taxon>
    </lineage>
</organism>
<comment type="caution">
    <text evidence="2">The sequence shown here is derived from an EMBL/GenBank/DDBJ whole genome shotgun (WGS) entry which is preliminary data.</text>
</comment>
<sequence>MTRLRGPRGSGFRHRNQSFAAPSQTHSRQYASNLMQRGMSIEYPSTIPAKAKYITAHASLTELVHLASAHE</sequence>
<dbReference type="EMBL" id="PQXJ01000219">
    <property type="protein sequence ID" value="TGO56596.1"/>
    <property type="molecule type" value="Genomic_DNA"/>
</dbReference>
<protein>
    <submittedName>
        <fullName evidence="2">Uncharacterized protein</fullName>
    </submittedName>
</protein>
<dbReference type="AlphaFoldDB" id="A0A4Z1I579"/>